<dbReference type="PROSITE" id="PS00063">
    <property type="entry name" value="ALDOKETO_REDUCTASE_3"/>
    <property type="match status" value="1"/>
</dbReference>
<dbReference type="Pfam" id="PF00248">
    <property type="entry name" value="Aldo_ket_red"/>
    <property type="match status" value="1"/>
</dbReference>
<evidence type="ECO:0000256" key="3">
    <source>
        <dbReference type="ARBA" id="ARBA00023002"/>
    </source>
</evidence>
<feature type="domain" description="NADP-dependent oxidoreductase" evidence="4">
    <location>
        <begin position="21"/>
        <end position="264"/>
    </location>
</feature>
<dbReference type="Gene3D" id="3.20.20.100">
    <property type="entry name" value="NADP-dependent oxidoreductase domain"/>
    <property type="match status" value="1"/>
</dbReference>
<evidence type="ECO:0000313" key="6">
    <source>
        <dbReference type="Proteomes" id="UP001165561"/>
    </source>
</evidence>
<evidence type="ECO:0000259" key="4">
    <source>
        <dbReference type="Pfam" id="PF00248"/>
    </source>
</evidence>
<dbReference type="PROSITE" id="PS00062">
    <property type="entry name" value="ALDOKETO_REDUCTASE_2"/>
    <property type="match status" value="1"/>
</dbReference>
<organism evidence="5 6">
    <name type="scientific">Georgenia halotolerans</name>
    <dbReference type="NCBI Taxonomy" id="3028317"/>
    <lineage>
        <taxon>Bacteria</taxon>
        <taxon>Bacillati</taxon>
        <taxon>Actinomycetota</taxon>
        <taxon>Actinomycetes</taxon>
        <taxon>Micrococcales</taxon>
        <taxon>Bogoriellaceae</taxon>
        <taxon>Georgenia</taxon>
    </lineage>
</organism>
<dbReference type="PANTHER" id="PTHR43827:SF3">
    <property type="entry name" value="NADP-DEPENDENT OXIDOREDUCTASE DOMAIN-CONTAINING PROTEIN"/>
    <property type="match status" value="1"/>
</dbReference>
<dbReference type="PANTHER" id="PTHR43827">
    <property type="entry name" value="2,5-DIKETO-D-GLUCONIC ACID REDUCTASE"/>
    <property type="match status" value="1"/>
</dbReference>
<dbReference type="EMBL" id="JARACI010000750">
    <property type="protein sequence ID" value="MDD9206019.1"/>
    <property type="molecule type" value="Genomic_DNA"/>
</dbReference>
<dbReference type="PIRSF" id="PIRSF000097">
    <property type="entry name" value="AKR"/>
    <property type="match status" value="1"/>
</dbReference>
<comment type="similarity">
    <text evidence="1">Belongs to the aldo/keto reductase family.</text>
</comment>
<reference evidence="5" key="1">
    <citation type="submission" date="2023-02" db="EMBL/GenBank/DDBJ databases">
        <title>Georgenia sp.10Sc9-8, isolated from a soil sample collected from the Taklamakan desert.</title>
        <authorList>
            <person name="Liu S."/>
        </authorList>
    </citation>
    <scope>NUCLEOTIDE SEQUENCE</scope>
    <source>
        <strain evidence="5">10Sc9-8</strain>
    </source>
</reference>
<dbReference type="InterPro" id="IPR020471">
    <property type="entry name" value="AKR"/>
</dbReference>
<dbReference type="PRINTS" id="PR00069">
    <property type="entry name" value="ALDKETRDTASE"/>
</dbReference>
<keyword evidence="2" id="KW-0521">NADP</keyword>
<accession>A0ABT5TXL9</accession>
<gene>
    <name evidence="5" type="ORF">PU560_05980</name>
</gene>
<dbReference type="Proteomes" id="UP001165561">
    <property type="component" value="Unassembled WGS sequence"/>
</dbReference>
<comment type="caution">
    <text evidence="5">The sequence shown here is derived from an EMBL/GenBank/DDBJ whole genome shotgun (WGS) entry which is preliminary data.</text>
</comment>
<dbReference type="SUPFAM" id="SSF51430">
    <property type="entry name" value="NAD(P)-linked oxidoreductase"/>
    <property type="match status" value="1"/>
</dbReference>
<dbReference type="CDD" id="cd19132">
    <property type="entry name" value="AKR_AKR5D1_E1"/>
    <property type="match status" value="1"/>
</dbReference>
<dbReference type="InterPro" id="IPR018170">
    <property type="entry name" value="Aldo/ket_reductase_CS"/>
</dbReference>
<sequence length="279" mass="30613">MTPAPQIPQLELNDGHHLPVLGLGTYAVQGEDGVAALSQAIQDGYRLLDTAASYGNEREVGAAVAASGVPRDELLLTSKVRGQDQGYDAARRAAERTLRDLGVDRLDLYLIHWPLPRLDLYVETWRALVDLRDEGLVRSVGVSNFTAEHLDRLVAETGVVPAVNQIELHPYFTQAELRAVHAARAVVTESWSPLGRKSTVLTDPAVVEAAENHGVSPAQAVLRWHVQLGVVAIPKSANRDRWRANLDIFGFELSAEEMERLSSLEQVRLGGDPLTHEEF</sequence>
<dbReference type="InterPro" id="IPR023210">
    <property type="entry name" value="NADP_OxRdtase_dom"/>
</dbReference>
<dbReference type="PROSITE" id="PS00798">
    <property type="entry name" value="ALDOKETO_REDUCTASE_1"/>
    <property type="match status" value="1"/>
</dbReference>
<protein>
    <submittedName>
        <fullName evidence="5">Aldo/keto reductase</fullName>
    </submittedName>
</protein>
<keyword evidence="3" id="KW-0560">Oxidoreductase</keyword>
<proteinExistence type="inferred from homology"/>
<evidence type="ECO:0000256" key="1">
    <source>
        <dbReference type="ARBA" id="ARBA00007905"/>
    </source>
</evidence>
<name>A0ABT5TXL9_9MICO</name>
<evidence type="ECO:0000256" key="2">
    <source>
        <dbReference type="ARBA" id="ARBA00022857"/>
    </source>
</evidence>
<keyword evidence="6" id="KW-1185">Reference proteome</keyword>
<evidence type="ECO:0000313" key="5">
    <source>
        <dbReference type="EMBL" id="MDD9206019.1"/>
    </source>
</evidence>
<dbReference type="InterPro" id="IPR036812">
    <property type="entry name" value="NAD(P)_OxRdtase_dom_sf"/>
</dbReference>